<comment type="caution">
    <text evidence="1">The sequence shown here is derived from an EMBL/GenBank/DDBJ whole genome shotgun (WGS) entry which is preliminary data.</text>
</comment>
<dbReference type="AlphaFoldDB" id="N9MQR9"/>
<dbReference type="Proteomes" id="UP000013261">
    <property type="component" value="Unassembled WGS sequence"/>
</dbReference>
<keyword evidence="2" id="KW-1185">Reference proteome</keyword>
<reference evidence="1 2" key="1">
    <citation type="submission" date="2013-02" db="EMBL/GenBank/DDBJ databases">
        <title>The Genome Sequence of Acinetobacter sp. ANC 4105.</title>
        <authorList>
            <consortium name="The Broad Institute Genome Sequencing Platform"/>
            <consortium name="The Broad Institute Genome Sequencing Center for Infectious Disease"/>
            <person name="Cerqueira G."/>
            <person name="Feldgarden M."/>
            <person name="Courvalin P."/>
            <person name="Perichon B."/>
            <person name="Grillot-Courvalin C."/>
            <person name="Clermont D."/>
            <person name="Rocha E."/>
            <person name="Yoon E.-J."/>
            <person name="Nemec A."/>
            <person name="Walker B."/>
            <person name="Young S.K."/>
            <person name="Zeng Q."/>
            <person name="Gargeya S."/>
            <person name="Fitzgerald M."/>
            <person name="Haas B."/>
            <person name="Abouelleil A."/>
            <person name="Alvarado L."/>
            <person name="Arachchi H.M."/>
            <person name="Berlin A.M."/>
            <person name="Chapman S.B."/>
            <person name="Dewar J."/>
            <person name="Goldberg J."/>
            <person name="Griggs A."/>
            <person name="Gujja S."/>
            <person name="Hansen M."/>
            <person name="Howarth C."/>
            <person name="Imamovic A."/>
            <person name="Larimer J."/>
            <person name="McCowan C."/>
            <person name="Murphy C."/>
            <person name="Neiman D."/>
            <person name="Pearson M."/>
            <person name="Priest M."/>
            <person name="Roberts A."/>
            <person name="Saif S."/>
            <person name="Shea T."/>
            <person name="Sisk P."/>
            <person name="Sykes S."/>
            <person name="Wortman J."/>
            <person name="Nusbaum C."/>
            <person name="Birren B."/>
        </authorList>
    </citation>
    <scope>NUCLEOTIDE SEQUENCE [LARGE SCALE GENOMIC DNA]</scope>
    <source>
        <strain evidence="1 2">ANC 4105</strain>
    </source>
</reference>
<organism evidence="1 2">
    <name type="scientific">Acinetobacter dispersus</name>
    <dbReference type="NCBI Taxonomy" id="70348"/>
    <lineage>
        <taxon>Bacteria</taxon>
        <taxon>Pseudomonadati</taxon>
        <taxon>Pseudomonadota</taxon>
        <taxon>Gammaproteobacteria</taxon>
        <taxon>Moraxellales</taxon>
        <taxon>Moraxellaceae</taxon>
        <taxon>Acinetobacter</taxon>
    </lineage>
</organism>
<proteinExistence type="predicted"/>
<dbReference type="eggNOG" id="ENOG5031RR2">
    <property type="taxonomic scope" value="Bacteria"/>
</dbReference>
<sequence>MQQNDLYQFIPIFKRISDQQLAEYVCLYNLDTKQYAVLCTNFYSPTSSSEDHAYFKKLTIELLLEESPQSRCKWFSSIEQAINQHDLEFS</sequence>
<accession>N9MQR9</accession>
<dbReference type="EMBL" id="APRL01000013">
    <property type="protein sequence ID" value="ENW93076.1"/>
    <property type="molecule type" value="Genomic_DNA"/>
</dbReference>
<dbReference type="RefSeq" id="WP_005190908.1">
    <property type="nucleotide sequence ID" value="NZ_KB850050.1"/>
</dbReference>
<name>N9MQR9_9GAMM</name>
<dbReference type="HOGENOM" id="CLU_2434192_0_0_6"/>
<evidence type="ECO:0000313" key="1">
    <source>
        <dbReference type="EMBL" id="ENW93076.1"/>
    </source>
</evidence>
<gene>
    <name evidence="1" type="ORF">F904_03019</name>
</gene>
<protein>
    <submittedName>
        <fullName evidence="1">Uncharacterized protein</fullName>
    </submittedName>
</protein>
<evidence type="ECO:0000313" key="2">
    <source>
        <dbReference type="Proteomes" id="UP000013261"/>
    </source>
</evidence>
<dbReference type="OrthoDB" id="6708928at2"/>